<gene>
    <name evidence="2" type="ORF">DWX27_12740</name>
</gene>
<reference evidence="2 3" key="1">
    <citation type="submission" date="2018-08" db="EMBL/GenBank/DDBJ databases">
        <title>A genome reference for cultivated species of the human gut microbiota.</title>
        <authorList>
            <person name="Zou Y."/>
            <person name="Xue W."/>
            <person name="Luo G."/>
        </authorList>
    </citation>
    <scope>NUCLEOTIDE SEQUENCE [LARGE SCALE GENOMIC DNA]</scope>
    <source>
        <strain evidence="2 3">AF19-10AC</strain>
    </source>
</reference>
<evidence type="ECO:0000259" key="1">
    <source>
        <dbReference type="Pfam" id="PF04230"/>
    </source>
</evidence>
<accession>A0AAQ0LMD4</accession>
<protein>
    <submittedName>
        <fullName evidence="2">Polysaccharide pyruvyl transferase family protein</fullName>
    </submittedName>
</protein>
<evidence type="ECO:0000313" key="3">
    <source>
        <dbReference type="Proteomes" id="UP000284772"/>
    </source>
</evidence>
<keyword evidence="2" id="KW-0808">Transferase</keyword>
<dbReference type="AlphaFoldDB" id="A0AAQ0LMD4"/>
<dbReference type="GO" id="GO:0016740">
    <property type="term" value="F:transferase activity"/>
    <property type="evidence" value="ECO:0007669"/>
    <property type="project" value="UniProtKB-KW"/>
</dbReference>
<dbReference type="Proteomes" id="UP000284772">
    <property type="component" value="Unassembled WGS sequence"/>
</dbReference>
<dbReference type="Pfam" id="PF04230">
    <property type="entry name" value="PS_pyruv_trans"/>
    <property type="match status" value="1"/>
</dbReference>
<name>A0AAQ0LMD4_9BACE</name>
<dbReference type="EMBL" id="QRWT01000012">
    <property type="protein sequence ID" value="RGT51307.1"/>
    <property type="molecule type" value="Genomic_DNA"/>
</dbReference>
<dbReference type="InterPro" id="IPR007345">
    <property type="entry name" value="Polysacch_pyruvyl_Trfase"/>
</dbReference>
<organism evidence="2 3">
    <name type="scientific">Bacteroides intestinalis</name>
    <dbReference type="NCBI Taxonomy" id="329854"/>
    <lineage>
        <taxon>Bacteria</taxon>
        <taxon>Pseudomonadati</taxon>
        <taxon>Bacteroidota</taxon>
        <taxon>Bacteroidia</taxon>
        <taxon>Bacteroidales</taxon>
        <taxon>Bacteroidaceae</taxon>
        <taxon>Bacteroides</taxon>
    </lineage>
</organism>
<feature type="domain" description="Polysaccharide pyruvyl transferase" evidence="1">
    <location>
        <begin position="13"/>
        <end position="295"/>
    </location>
</feature>
<proteinExistence type="predicted"/>
<comment type="caution">
    <text evidence="2">The sequence shown here is derived from an EMBL/GenBank/DDBJ whole genome shotgun (WGS) entry which is preliminary data.</text>
</comment>
<dbReference type="RefSeq" id="WP_118448426.1">
    <property type="nucleotide sequence ID" value="NZ_DAWCKB010000138.1"/>
</dbReference>
<evidence type="ECO:0000313" key="2">
    <source>
        <dbReference type="EMBL" id="RGT51307.1"/>
    </source>
</evidence>
<sequence length="359" mass="41103">MKTATITFHNTNNFGAALQCYALQQSLLALGVENEILDYTSPYLNKPYKLSALKEKGVVRYFLGMAYSLLRMPRNKAFRKFRRLLRLSKPLDKDTIKTIENEYDLFITGSDQVWNGSLVGYDDSYFLHFVKDGNKKGSYAASFGFLKFEEELKPKYRELLQNYKYYNIRETSGVDILKDLFDVDANVTVDPTLLVDKDSWSKVANNAGISEPYILVYQISPSGKLIEVVKQLKKQTNLKVVAVPFIMGYYFDYTPKPTVGPSEWVGLFQNASYVVTDSFHGTTFSMIFNRNVWCCIPENESRINSFLSMVGIPERLLYPRTAIPENLTEIIPFGQINIKLGEIREQGLAALRTMVYENK</sequence>